<dbReference type="RefSeq" id="WP_131562741.1">
    <property type="nucleotide sequence ID" value="NZ_SJSN01000028.1"/>
</dbReference>
<sequence>MSILDNLIEFENENTSLDFKLEEYTKYKTISLIKDIMSMANADLQDDRYIIIGMKPDAVGRNIVGIDTLIDSASIQQTIIDNIEPEIRLDYFAHHYGGKLLGIIKITKCENRPYLMKKDFIAQNSSLKRGEGFIRMGTTQMRLFRSHYEQMYAKRYQSHKFSGDIDISFARENIITNLNVIRKKIDRENLPSSSKAKEIERIIEIKIKELEKYNSIGSIKRDEDYIDQMSMMRIAQFNLMGGGTSYEDRSITTLRKNLKNITRTYYDEDYYFLLEKNSEKINVFIKNVGTSYLKDVKLILKLPKHENLLLAEELPKKPNNKYPIINSGYPFVEEFPDYYEISEDLGDLKQQLSIKAFGEPLRMFFSSKDENDFNLDIETELFAVNLDEPIRKNIRICVATDQPLKNIS</sequence>
<keyword evidence="2" id="KW-0067">ATP-binding</keyword>
<name>A0A4R0NHR7_9SPHI</name>
<dbReference type="GO" id="GO:0005524">
    <property type="term" value="F:ATP binding"/>
    <property type="evidence" value="ECO:0007669"/>
    <property type="project" value="UniProtKB-KW"/>
</dbReference>
<keyword evidence="2" id="KW-0547">Nucleotide-binding</keyword>
<dbReference type="InterPro" id="IPR038461">
    <property type="entry name" value="Schlafen_AlbA_2_dom_sf"/>
</dbReference>
<keyword evidence="3" id="KW-1185">Reference proteome</keyword>
<dbReference type="OrthoDB" id="800010at2"/>
<accession>A0A4R0NHR7</accession>
<dbReference type="EMBL" id="SJSN01000028">
    <property type="protein sequence ID" value="TCC99758.1"/>
    <property type="molecule type" value="Genomic_DNA"/>
</dbReference>
<evidence type="ECO:0000259" key="1">
    <source>
        <dbReference type="Pfam" id="PF04326"/>
    </source>
</evidence>
<reference evidence="2 3" key="1">
    <citation type="submission" date="2019-02" db="EMBL/GenBank/DDBJ databases">
        <title>Pedobacter sp. RP-3-11 sp. nov., isolated from Arctic soil.</title>
        <authorList>
            <person name="Dahal R.H."/>
        </authorList>
    </citation>
    <scope>NUCLEOTIDE SEQUENCE [LARGE SCALE GENOMIC DNA]</scope>
    <source>
        <strain evidence="2 3">RP-3-11</strain>
    </source>
</reference>
<protein>
    <submittedName>
        <fullName evidence="2">ATP-binding protein</fullName>
    </submittedName>
</protein>
<feature type="domain" description="Schlafen AlbA-2" evidence="1">
    <location>
        <begin position="13"/>
        <end position="140"/>
    </location>
</feature>
<comment type="caution">
    <text evidence="2">The sequence shown here is derived from an EMBL/GenBank/DDBJ whole genome shotgun (WGS) entry which is preliminary data.</text>
</comment>
<dbReference type="Pfam" id="PF04326">
    <property type="entry name" value="SLFN_AlbA_2"/>
    <property type="match status" value="1"/>
</dbReference>
<dbReference type="Proteomes" id="UP000291485">
    <property type="component" value="Unassembled WGS sequence"/>
</dbReference>
<evidence type="ECO:0000313" key="3">
    <source>
        <dbReference type="Proteomes" id="UP000291485"/>
    </source>
</evidence>
<evidence type="ECO:0000313" key="2">
    <source>
        <dbReference type="EMBL" id="TCC99758.1"/>
    </source>
</evidence>
<dbReference type="InterPro" id="IPR007421">
    <property type="entry name" value="Schlafen_AlbA_2_dom"/>
</dbReference>
<dbReference type="Gene3D" id="3.30.950.30">
    <property type="entry name" value="Schlafen, AAA domain"/>
    <property type="match status" value="1"/>
</dbReference>
<dbReference type="AlphaFoldDB" id="A0A4R0NHR7"/>
<proteinExistence type="predicted"/>
<gene>
    <name evidence="2" type="ORF">EZ449_21335</name>
</gene>
<organism evidence="2 3">
    <name type="scientific">Pedobacter frigidisoli</name>
    <dbReference type="NCBI Taxonomy" id="2530455"/>
    <lineage>
        <taxon>Bacteria</taxon>
        <taxon>Pseudomonadati</taxon>
        <taxon>Bacteroidota</taxon>
        <taxon>Sphingobacteriia</taxon>
        <taxon>Sphingobacteriales</taxon>
        <taxon>Sphingobacteriaceae</taxon>
        <taxon>Pedobacter</taxon>
    </lineage>
</organism>